<dbReference type="InterPro" id="IPR058275">
    <property type="entry name" value="DUF7969"/>
</dbReference>
<name>A0A1I4D2W3_9EURY</name>
<evidence type="ECO:0000313" key="3">
    <source>
        <dbReference type="EMBL" id="SFK86516.1"/>
    </source>
</evidence>
<dbReference type="STRING" id="553466.SAMN04487950_1515"/>
<evidence type="ECO:0000313" key="4">
    <source>
        <dbReference type="Proteomes" id="UP000199607"/>
    </source>
</evidence>
<evidence type="ECO:0000256" key="1">
    <source>
        <dbReference type="SAM" id="MobiDB-lite"/>
    </source>
</evidence>
<dbReference type="Proteomes" id="UP000199607">
    <property type="component" value="Unassembled WGS sequence"/>
</dbReference>
<gene>
    <name evidence="3" type="ORF">SAMN04487950_1515</name>
</gene>
<protein>
    <recommendedName>
        <fullName evidence="2">DUF7969 domain-containing protein</fullName>
    </recommendedName>
</protein>
<dbReference type="EMBL" id="FOTC01000001">
    <property type="protein sequence ID" value="SFK86516.1"/>
    <property type="molecule type" value="Genomic_DNA"/>
</dbReference>
<feature type="domain" description="DUF7969" evidence="2">
    <location>
        <begin position="1"/>
        <end position="127"/>
    </location>
</feature>
<proteinExistence type="predicted"/>
<sequence>MTFSASYYCPHCETMVELERDAYLADKAVTPYPFEGWEYAAPDEAFEDAEGVRFVCGESDGPGIEWRTNPWNETEEGEYEEETDLGCGEPFYLSFVKFADGEELDPRAPAEYVRLSEGMSTKTPRGPTFER</sequence>
<evidence type="ECO:0000259" key="2">
    <source>
        <dbReference type="Pfam" id="PF25923"/>
    </source>
</evidence>
<dbReference type="AlphaFoldDB" id="A0A1I4D2W3"/>
<feature type="region of interest" description="Disordered" evidence="1">
    <location>
        <begin position="58"/>
        <end position="78"/>
    </location>
</feature>
<feature type="region of interest" description="Disordered" evidence="1">
    <location>
        <begin position="111"/>
        <end position="131"/>
    </location>
</feature>
<accession>A0A1I4D2W3</accession>
<organism evidence="3 4">
    <name type="scientific">Halogranum rubrum</name>
    <dbReference type="NCBI Taxonomy" id="553466"/>
    <lineage>
        <taxon>Archaea</taxon>
        <taxon>Methanobacteriati</taxon>
        <taxon>Methanobacteriota</taxon>
        <taxon>Stenosarchaea group</taxon>
        <taxon>Halobacteria</taxon>
        <taxon>Halobacteriales</taxon>
        <taxon>Haloferacaceae</taxon>
    </lineage>
</organism>
<reference evidence="4" key="1">
    <citation type="submission" date="2016-10" db="EMBL/GenBank/DDBJ databases">
        <authorList>
            <person name="Varghese N."/>
            <person name="Submissions S."/>
        </authorList>
    </citation>
    <scope>NUCLEOTIDE SEQUENCE [LARGE SCALE GENOMIC DNA]</scope>
    <source>
        <strain evidence="4">CGMCC 1.7738</strain>
    </source>
</reference>
<keyword evidence="4" id="KW-1185">Reference proteome</keyword>
<dbReference type="Pfam" id="PF25923">
    <property type="entry name" value="DUF7969"/>
    <property type="match status" value="1"/>
</dbReference>
<dbReference type="RefSeq" id="WP_089867749.1">
    <property type="nucleotide sequence ID" value="NZ_FOTC01000001.1"/>
</dbReference>